<evidence type="ECO:0000313" key="2">
    <source>
        <dbReference type="Proteomes" id="UP001143910"/>
    </source>
</evidence>
<reference evidence="1" key="1">
    <citation type="submission" date="2022-08" db="EMBL/GenBank/DDBJ databases">
        <title>Genome Sequence of Lecanicillium fungicola.</title>
        <authorList>
            <person name="Buettner E."/>
        </authorList>
    </citation>
    <scope>NUCLEOTIDE SEQUENCE</scope>
    <source>
        <strain evidence="1">Babe33</strain>
    </source>
</reference>
<name>A0ACC1NN56_9HYPO</name>
<keyword evidence="2" id="KW-1185">Reference proteome</keyword>
<gene>
    <name evidence="1" type="ORF">NQ176_g2995</name>
</gene>
<protein>
    <submittedName>
        <fullName evidence="1">Uncharacterized protein</fullName>
    </submittedName>
</protein>
<comment type="caution">
    <text evidence="1">The sequence shown here is derived from an EMBL/GenBank/DDBJ whole genome shotgun (WGS) entry which is preliminary data.</text>
</comment>
<dbReference type="EMBL" id="JANJQO010000247">
    <property type="protein sequence ID" value="KAJ2979854.1"/>
    <property type="molecule type" value="Genomic_DNA"/>
</dbReference>
<accession>A0ACC1NN56</accession>
<organism evidence="1 2">
    <name type="scientific">Zarea fungicola</name>
    <dbReference type="NCBI Taxonomy" id="93591"/>
    <lineage>
        <taxon>Eukaryota</taxon>
        <taxon>Fungi</taxon>
        <taxon>Dikarya</taxon>
        <taxon>Ascomycota</taxon>
        <taxon>Pezizomycotina</taxon>
        <taxon>Sordariomycetes</taxon>
        <taxon>Hypocreomycetidae</taxon>
        <taxon>Hypocreales</taxon>
        <taxon>Cordycipitaceae</taxon>
        <taxon>Zarea</taxon>
    </lineage>
</organism>
<sequence length="287" mass="32763">MIWLKMHKEPNNVYKFNGFIEEIFNVRLAGLHVAAGCLYQAVALLAVYLVVDVQARLYDACTTVICERLRVPSTSLLSFLRPFSSTPAVAQPPRESRHQHAFTPRTPTPSSTSRLQSINKDRVPTGGPYGRSASGDAIQRMGQTYKDRAAQNLREKQEAIDYLKSRKLSNDYLRQMPRRWAAGDVYSPHDLSPREMDKWRARKARDTDVVDILGLRPLDMYKNFSLIQEFTTSSGQIKPSTETGLRPVNQRKVAKMIRRIQGMGLYPTIHDHPELIRSDFFPSERKA</sequence>
<proteinExistence type="predicted"/>
<evidence type="ECO:0000313" key="1">
    <source>
        <dbReference type="EMBL" id="KAJ2979854.1"/>
    </source>
</evidence>
<dbReference type="Proteomes" id="UP001143910">
    <property type="component" value="Unassembled WGS sequence"/>
</dbReference>